<sequence>MNIEGIHTYVENEQFKILQEKVWNIAREAIDKGYPVFAKNIDIENQTSIVYGYDSVGYYTHSWHSGDEHENASDVIPWENLGQSLCPCEYCRRNREALNKKVDTKGLISLHWATPIPIANHLAALKDALGFVIELNEQGVIHWCKDKYFVGRQAYIEWIRALELNQIDKFHFSLTLEPLAEARRHALNFLNEIKDIASGQFPSLIDEALEVYSNIAERYNLLLQKFPYEQPRELMIDTDRNECIKIMKELIHYEDHGYEIIKRMYKEIETII</sequence>
<protein>
    <submittedName>
        <fullName evidence="1">Uncharacterized protein</fullName>
    </submittedName>
</protein>
<evidence type="ECO:0000313" key="2">
    <source>
        <dbReference type="Proteomes" id="UP000295418"/>
    </source>
</evidence>
<evidence type="ECO:0000313" key="1">
    <source>
        <dbReference type="EMBL" id="TCZ79311.1"/>
    </source>
</evidence>
<organism evidence="1 2">
    <name type="scientific">Paenibacillus albiflavus</name>
    <dbReference type="NCBI Taxonomy" id="2545760"/>
    <lineage>
        <taxon>Bacteria</taxon>
        <taxon>Bacillati</taxon>
        <taxon>Bacillota</taxon>
        <taxon>Bacilli</taxon>
        <taxon>Bacillales</taxon>
        <taxon>Paenibacillaceae</taxon>
        <taxon>Paenibacillus</taxon>
    </lineage>
</organism>
<dbReference type="EMBL" id="SKFG01000003">
    <property type="protein sequence ID" value="TCZ79311.1"/>
    <property type="molecule type" value="Genomic_DNA"/>
</dbReference>
<gene>
    <name evidence="1" type="ORF">E0485_05455</name>
</gene>
<comment type="caution">
    <text evidence="1">The sequence shown here is derived from an EMBL/GenBank/DDBJ whole genome shotgun (WGS) entry which is preliminary data.</text>
</comment>
<keyword evidence="2" id="KW-1185">Reference proteome</keyword>
<dbReference type="RefSeq" id="WP_132416967.1">
    <property type="nucleotide sequence ID" value="NZ_SKFG01000003.1"/>
</dbReference>
<reference evidence="1 2" key="1">
    <citation type="submission" date="2019-03" db="EMBL/GenBank/DDBJ databases">
        <authorList>
            <person name="Kim M.K.M."/>
        </authorList>
    </citation>
    <scope>NUCLEOTIDE SEQUENCE [LARGE SCALE GENOMIC DNA]</scope>
    <source>
        <strain evidence="1 2">18JY21-1</strain>
    </source>
</reference>
<dbReference type="OrthoDB" id="2558943at2"/>
<name>A0A4R4ELI7_9BACL</name>
<proteinExistence type="predicted"/>
<dbReference type="Proteomes" id="UP000295418">
    <property type="component" value="Unassembled WGS sequence"/>
</dbReference>
<accession>A0A4R4ELI7</accession>
<dbReference type="AlphaFoldDB" id="A0A4R4ELI7"/>